<evidence type="ECO:0000313" key="1">
    <source>
        <dbReference type="EMBL" id="PNF35849.1"/>
    </source>
</evidence>
<dbReference type="InterPro" id="IPR010850">
    <property type="entry name" value="Neuroparsin"/>
</dbReference>
<dbReference type="EMBL" id="NEVH01007402">
    <property type="protein sequence ID" value="PNF35849.1"/>
    <property type="molecule type" value="Genomic_DNA"/>
</dbReference>
<dbReference type="Pfam" id="PF07327">
    <property type="entry name" value="Neuroparsin"/>
    <property type="match status" value="1"/>
</dbReference>
<dbReference type="SUPFAM" id="SSF57184">
    <property type="entry name" value="Growth factor receptor domain"/>
    <property type="match status" value="1"/>
</dbReference>
<organism evidence="1 2">
    <name type="scientific">Cryptotermes secundus</name>
    <dbReference type="NCBI Taxonomy" id="105785"/>
    <lineage>
        <taxon>Eukaryota</taxon>
        <taxon>Metazoa</taxon>
        <taxon>Ecdysozoa</taxon>
        <taxon>Arthropoda</taxon>
        <taxon>Hexapoda</taxon>
        <taxon>Insecta</taxon>
        <taxon>Pterygota</taxon>
        <taxon>Neoptera</taxon>
        <taxon>Polyneoptera</taxon>
        <taxon>Dictyoptera</taxon>
        <taxon>Blattodea</taxon>
        <taxon>Blattoidea</taxon>
        <taxon>Termitoidae</taxon>
        <taxon>Kalotermitidae</taxon>
        <taxon>Cryptotermitinae</taxon>
        <taxon>Cryptotermes</taxon>
    </lineage>
</organism>
<dbReference type="Gene3D" id="4.10.40.20">
    <property type="match status" value="1"/>
</dbReference>
<evidence type="ECO:0000313" key="2">
    <source>
        <dbReference type="Proteomes" id="UP000235965"/>
    </source>
</evidence>
<dbReference type="AlphaFoldDB" id="A0A2J7R4U9"/>
<protein>
    <submittedName>
        <fullName evidence="1">Neuroparsin-A</fullName>
    </submittedName>
</protein>
<proteinExistence type="predicted"/>
<dbReference type="InParanoid" id="A0A2J7R4U9"/>
<accession>A0A2J7R4U9</accession>
<keyword evidence="2" id="KW-1185">Reference proteome</keyword>
<dbReference type="InterPro" id="IPR009030">
    <property type="entry name" value="Growth_fac_rcpt_cys_sf"/>
</dbReference>
<reference evidence="1 2" key="1">
    <citation type="submission" date="2017-12" db="EMBL/GenBank/DDBJ databases">
        <title>Hemimetabolous genomes reveal molecular basis of termite eusociality.</title>
        <authorList>
            <person name="Harrison M.C."/>
            <person name="Jongepier E."/>
            <person name="Robertson H.M."/>
            <person name="Arning N."/>
            <person name="Bitard-Feildel T."/>
            <person name="Chao H."/>
            <person name="Childers C.P."/>
            <person name="Dinh H."/>
            <person name="Doddapaneni H."/>
            <person name="Dugan S."/>
            <person name="Gowin J."/>
            <person name="Greiner C."/>
            <person name="Han Y."/>
            <person name="Hu H."/>
            <person name="Hughes D.S.T."/>
            <person name="Huylmans A.-K."/>
            <person name="Kemena C."/>
            <person name="Kremer L.P.M."/>
            <person name="Lee S.L."/>
            <person name="Lopez-Ezquerra A."/>
            <person name="Mallet L."/>
            <person name="Monroy-Kuhn J.M."/>
            <person name="Moser A."/>
            <person name="Murali S.C."/>
            <person name="Muzny D.M."/>
            <person name="Otani S."/>
            <person name="Piulachs M.-D."/>
            <person name="Poelchau M."/>
            <person name="Qu J."/>
            <person name="Schaub F."/>
            <person name="Wada-Katsumata A."/>
            <person name="Worley K.C."/>
            <person name="Xie Q."/>
            <person name="Ylla G."/>
            <person name="Poulsen M."/>
            <person name="Gibbs R.A."/>
            <person name="Schal C."/>
            <person name="Richards S."/>
            <person name="Belles X."/>
            <person name="Korb J."/>
            <person name="Bornberg-Bauer E."/>
        </authorList>
    </citation>
    <scope>NUCLEOTIDE SEQUENCE [LARGE SCALE GENOMIC DNA]</scope>
    <source>
        <tissue evidence="1">Whole body</tissue>
    </source>
</reference>
<comment type="caution">
    <text evidence="1">The sequence shown here is derived from an EMBL/GenBank/DDBJ whole genome shotgun (WGS) entry which is preliminary data.</text>
</comment>
<dbReference type="Proteomes" id="UP000235965">
    <property type="component" value="Unassembled WGS sequence"/>
</dbReference>
<name>A0A2J7R4U9_9NEOP</name>
<sequence length="88" mass="9394">SCEARSLICKQCVGNECNVEPESCEHGIERDYCGWKVCAKGPGEYCGGPSDVRGKCGEGMHCACGKCNGCSLSTLDCYFGLDQLQCLV</sequence>
<gene>
    <name evidence="1" type="primary">NPAB</name>
    <name evidence="1" type="ORF">B7P43_G09404</name>
</gene>
<feature type="non-terminal residue" evidence="1">
    <location>
        <position position="1"/>
    </location>
</feature>
<dbReference type="OrthoDB" id="5976811at2759"/>